<evidence type="ECO:0000313" key="2">
    <source>
        <dbReference type="EMBL" id="KAG8035103.1"/>
    </source>
</evidence>
<feature type="transmembrane region" description="Helical" evidence="1">
    <location>
        <begin position="126"/>
        <end position="147"/>
    </location>
</feature>
<keyword evidence="1" id="KW-0812">Transmembrane</keyword>
<dbReference type="EMBL" id="JAAOIC020000064">
    <property type="protein sequence ID" value="KAG8035103.1"/>
    <property type="molecule type" value="Genomic_DNA"/>
</dbReference>
<dbReference type="Proteomes" id="UP000729913">
    <property type="component" value="Unassembled WGS sequence"/>
</dbReference>
<evidence type="ECO:0000313" key="3">
    <source>
        <dbReference type="Proteomes" id="UP000729913"/>
    </source>
</evidence>
<name>A0A8J5V752_9HYME</name>
<keyword evidence="1" id="KW-1133">Transmembrane helix</keyword>
<protein>
    <submittedName>
        <fullName evidence="2">Uncharacterized protein</fullName>
    </submittedName>
</protein>
<proteinExistence type="predicted"/>
<reference evidence="2" key="2">
    <citation type="submission" date="2021-04" db="EMBL/GenBank/DDBJ databases">
        <title>Genome-wide patterns of bracovirus chromosomal integration into multiple host tissues during parasitism.</title>
        <authorList>
            <person name="Chebbi M.A.C."/>
        </authorList>
    </citation>
    <scope>NUCLEOTIDE SEQUENCE</scope>
    <source>
        <tissue evidence="2">Whole body</tissue>
    </source>
</reference>
<feature type="transmembrane region" description="Helical" evidence="1">
    <location>
        <begin position="12"/>
        <end position="34"/>
    </location>
</feature>
<dbReference type="AlphaFoldDB" id="A0A8J5V752"/>
<feature type="transmembrane region" description="Helical" evidence="1">
    <location>
        <begin position="95"/>
        <end position="120"/>
    </location>
</feature>
<feature type="transmembrane region" description="Helical" evidence="1">
    <location>
        <begin position="63"/>
        <end position="83"/>
    </location>
</feature>
<dbReference type="PANTHER" id="PTHR34609">
    <property type="entry name" value="GEO08273P1-RELATED"/>
    <property type="match status" value="1"/>
</dbReference>
<keyword evidence="1" id="KW-0472">Membrane</keyword>
<dbReference type="InterPro" id="IPR053077">
    <property type="entry name" value="MARVEL_domain_protein_3"/>
</dbReference>
<dbReference type="OrthoDB" id="7692508at2759"/>
<evidence type="ECO:0000256" key="1">
    <source>
        <dbReference type="SAM" id="Phobius"/>
    </source>
</evidence>
<dbReference type="Pfam" id="PF15860">
    <property type="entry name" value="DUF4728"/>
    <property type="match status" value="1"/>
</dbReference>
<reference evidence="2" key="1">
    <citation type="submission" date="2020-03" db="EMBL/GenBank/DDBJ databases">
        <authorList>
            <person name="Chebbi M.A."/>
            <person name="Drezen J.M."/>
        </authorList>
    </citation>
    <scope>NUCLEOTIDE SEQUENCE</scope>
    <source>
        <tissue evidence="2">Whole body</tissue>
    </source>
</reference>
<gene>
    <name evidence="2" type="ORF">G9C98_001593</name>
</gene>
<sequence>MGIKKLGGCCCLDLKTGVLIIGILGILGSVGNLIRAPLDYSSACSEGKTAENNENCAVAASRLGGAIASSVIVLIMMVLMIYGSQKDNHRFMLPIVILEAISIIILVIAIWYLIVILFSVSVGMGFLALAIGNAVIVLTVYFWLVVYSRSEEIKEANFSSRGCA</sequence>
<keyword evidence="3" id="KW-1185">Reference proteome</keyword>
<comment type="caution">
    <text evidence="2">The sequence shown here is derived from an EMBL/GenBank/DDBJ whole genome shotgun (WGS) entry which is preliminary data.</text>
</comment>
<accession>A0A8J5V752</accession>
<dbReference type="PANTHER" id="PTHR34609:SF17">
    <property type="entry name" value="GEO08273P1-RELATED"/>
    <property type="match status" value="1"/>
</dbReference>
<organism evidence="2 3">
    <name type="scientific">Cotesia typhae</name>
    <dbReference type="NCBI Taxonomy" id="2053667"/>
    <lineage>
        <taxon>Eukaryota</taxon>
        <taxon>Metazoa</taxon>
        <taxon>Ecdysozoa</taxon>
        <taxon>Arthropoda</taxon>
        <taxon>Hexapoda</taxon>
        <taxon>Insecta</taxon>
        <taxon>Pterygota</taxon>
        <taxon>Neoptera</taxon>
        <taxon>Endopterygota</taxon>
        <taxon>Hymenoptera</taxon>
        <taxon>Apocrita</taxon>
        <taxon>Ichneumonoidea</taxon>
        <taxon>Braconidae</taxon>
        <taxon>Microgastrinae</taxon>
        <taxon>Cotesia</taxon>
    </lineage>
</organism>
<dbReference type="InterPro" id="IPR031720">
    <property type="entry name" value="DUF4728"/>
</dbReference>